<dbReference type="InterPro" id="IPR049516">
    <property type="entry name" value="FAD-depend_C"/>
</dbReference>
<dbReference type="AlphaFoldDB" id="A0A2S0RDV6"/>
<dbReference type="EMBL" id="CP028811">
    <property type="protein sequence ID" value="AWA29805.1"/>
    <property type="molecule type" value="Genomic_DNA"/>
</dbReference>
<sequence length="520" mass="57016">MPKELLIQVSPDTAANQLLLLDHVAKLIRTSVSEIQHISISKRSIDARQKAIKINLKINIFFKGEDFAEEMPQMPDYPNVSNAKEVIVVGAGPAGLFAALQLIELGLKPIVIERGKDVRGRRRDLKAINRDHIVHEDSNYCFGEGGAGTYSDGKLYTRSKKRGDIDRILKLLVAFGATPDILVEAHPHIGTNKLPQIISDIRDKIIECGGTVLFETRLTDIIVKNNEVQGIITQKGDKITADKIILATGHSARDIFELLDRKKILIEAKPFALGVRAEHPQELIDKIQYSCDYRGEFLPPAPYSIVKQVSGRGMYSFCMCPGGVIAPCATSPGEVVTNGWSPSKRDQATANSGIVVELKLEDFKPFAKFGALAGMEFQKSIEQRAWHLAGQTQKVPAQRMVDFSQRKMSSDIPKTSYVPGTTSTELGDVFPGFLTQILREGFTEFGKSMKGYFTNDAILHAPESRTSSPVRIPRDPETLEHLQVKGLYPCGEGAGYAGGIISAAIDGEKCALRVGESLSS</sequence>
<dbReference type="Gene3D" id="3.30.70.2700">
    <property type="match status" value="1"/>
</dbReference>
<keyword evidence="4" id="KW-1185">Reference proteome</keyword>
<dbReference type="PANTHER" id="PTHR42842">
    <property type="entry name" value="FAD/NAD(P)-BINDING OXIDOREDUCTASE"/>
    <property type="match status" value="1"/>
</dbReference>
<proteinExistence type="predicted"/>
<dbReference type="PRINTS" id="PR00411">
    <property type="entry name" value="PNDRDTASEI"/>
</dbReference>
<evidence type="ECO:0000313" key="3">
    <source>
        <dbReference type="EMBL" id="AWA29805.1"/>
    </source>
</evidence>
<dbReference type="Pfam" id="PF21688">
    <property type="entry name" value="FAD-depend_C"/>
    <property type="match status" value="1"/>
</dbReference>
<protein>
    <submittedName>
        <fullName evidence="3">FAD-binding protein</fullName>
    </submittedName>
</protein>
<dbReference type="KEGG" id="fmg:HYN48_06790"/>
<feature type="domain" description="FAD/NAD(P)-binding" evidence="1">
    <location>
        <begin position="85"/>
        <end position="252"/>
    </location>
</feature>
<name>A0A2S0RDV6_9FLAO</name>
<dbReference type="PIRSF" id="PIRSF038984">
    <property type="entry name" value="FAD_binding_protein"/>
    <property type="match status" value="1"/>
</dbReference>
<dbReference type="Proteomes" id="UP000244193">
    <property type="component" value="Chromosome"/>
</dbReference>
<dbReference type="PRINTS" id="PR00368">
    <property type="entry name" value="FADPNR"/>
</dbReference>
<dbReference type="InterPro" id="IPR028348">
    <property type="entry name" value="FAD-binding_protein"/>
</dbReference>
<dbReference type="InterPro" id="IPR036188">
    <property type="entry name" value="FAD/NAD-bd_sf"/>
</dbReference>
<dbReference type="GO" id="GO:0016491">
    <property type="term" value="F:oxidoreductase activity"/>
    <property type="evidence" value="ECO:0007669"/>
    <property type="project" value="InterPro"/>
</dbReference>
<dbReference type="Pfam" id="PF07992">
    <property type="entry name" value="Pyr_redox_2"/>
    <property type="match status" value="1"/>
</dbReference>
<dbReference type="Gene3D" id="3.50.50.60">
    <property type="entry name" value="FAD/NAD(P)-binding domain"/>
    <property type="match status" value="2"/>
</dbReference>
<organism evidence="3 4">
    <name type="scientific">Flavobacterium magnum</name>
    <dbReference type="NCBI Taxonomy" id="2162713"/>
    <lineage>
        <taxon>Bacteria</taxon>
        <taxon>Pseudomonadati</taxon>
        <taxon>Bacteroidota</taxon>
        <taxon>Flavobacteriia</taxon>
        <taxon>Flavobacteriales</taxon>
        <taxon>Flavobacteriaceae</taxon>
        <taxon>Flavobacterium</taxon>
    </lineage>
</organism>
<feature type="domain" description="FAD-dependent protein C-terminal" evidence="2">
    <location>
        <begin position="270"/>
        <end position="466"/>
    </location>
</feature>
<evidence type="ECO:0000259" key="1">
    <source>
        <dbReference type="Pfam" id="PF07992"/>
    </source>
</evidence>
<dbReference type="PANTHER" id="PTHR42842:SF3">
    <property type="entry name" value="FAD_NAD(P)-BINDING OXIDOREDUCTASE FAMILY PROTEIN"/>
    <property type="match status" value="1"/>
</dbReference>
<evidence type="ECO:0000313" key="4">
    <source>
        <dbReference type="Proteomes" id="UP000244193"/>
    </source>
</evidence>
<evidence type="ECO:0000259" key="2">
    <source>
        <dbReference type="Pfam" id="PF21688"/>
    </source>
</evidence>
<dbReference type="OrthoDB" id="9772594at2"/>
<accession>A0A2S0RDV6</accession>
<dbReference type="InterPro" id="IPR023753">
    <property type="entry name" value="FAD/NAD-binding_dom"/>
</dbReference>
<reference evidence="3 4" key="1">
    <citation type="submission" date="2018-04" db="EMBL/GenBank/DDBJ databases">
        <title>Genome sequencing of Flavobacterium sp. HYN0048.</title>
        <authorList>
            <person name="Yi H."/>
            <person name="Baek C."/>
        </authorList>
    </citation>
    <scope>NUCLEOTIDE SEQUENCE [LARGE SCALE GENOMIC DNA]</scope>
    <source>
        <strain evidence="3 4">HYN0048</strain>
    </source>
</reference>
<dbReference type="RefSeq" id="WP_108370389.1">
    <property type="nucleotide sequence ID" value="NZ_CP028811.1"/>
</dbReference>
<gene>
    <name evidence="3" type="ORF">HYN48_06790</name>
</gene>
<dbReference type="SUPFAM" id="SSF51905">
    <property type="entry name" value="FAD/NAD(P)-binding domain"/>
    <property type="match status" value="1"/>
</dbReference>